<keyword evidence="6" id="KW-1185">Reference proteome</keyword>
<keyword evidence="1" id="KW-1133">Transmembrane helix</keyword>
<evidence type="ECO:0000259" key="2">
    <source>
        <dbReference type="Pfam" id="PF02380"/>
    </source>
</evidence>
<reference evidence="5" key="1">
    <citation type="journal article" date="2017" name="J. Gen. Virol.">
        <title>Discovery of African bat polyomaviruses and infrequent recombination in the large T antigen in the Polyomaviridae.</title>
        <authorList>
            <person name="Carr M."/>
            <person name="Gonzalez G."/>
            <person name="Sasaki M."/>
            <person name="Ito K."/>
            <person name="Ishii A."/>
            <person name="Hang'ombe B.M."/>
            <person name="Mweene A.S."/>
            <person name="Orba Y."/>
            <person name="Sawa H."/>
        </authorList>
    </citation>
    <scope>NUCLEOTIDE SEQUENCE</scope>
    <source>
        <strain evidence="3">12SuB07</strain>
        <strain evidence="4">12SuB10</strain>
        <strain evidence="5">12SuB19</strain>
    </source>
</reference>
<sequence>MDRLLEKKEREQLVELLEVHPQAFYNVPIMKTAFKKACKKWHPDKGGDTTKMTLLNSLWQRYQQGVIGLRSSQVRPGQLDIWDVCLEQTFSIPQLRDLMLKSPQCLVMAKSCCTCIASTLINQHLYIKKREGKKCLVWGECFCIFCFALWFGAAHTWETFELWAKIIAQLPKCLLLLHLSVL</sequence>
<dbReference type="InterPro" id="IPR036092">
    <property type="entry name" value="Papo_T_antigensf"/>
</dbReference>
<evidence type="ECO:0000256" key="1">
    <source>
        <dbReference type="SAM" id="Phobius"/>
    </source>
</evidence>
<dbReference type="InterPro" id="IPR003354">
    <property type="entry name" value="Papo_T_antigen"/>
</dbReference>
<dbReference type="GeneID" id="31355517"/>
<dbReference type="OrthoDB" id="14669at10239"/>
<dbReference type="Pfam" id="PF02380">
    <property type="entry name" value="Papo_T_antigen"/>
    <property type="match status" value="1"/>
</dbReference>
<evidence type="ECO:0000313" key="4">
    <source>
        <dbReference type="EMBL" id="BAX01871.1"/>
    </source>
</evidence>
<dbReference type="KEGG" id="vg:31355517"/>
<dbReference type="Gene3D" id="1.10.287.110">
    <property type="entry name" value="DnaJ domain"/>
    <property type="match status" value="1"/>
</dbReference>
<dbReference type="SUPFAM" id="SSF161240">
    <property type="entry name" value="T-antigen specific domain-like"/>
    <property type="match status" value="1"/>
</dbReference>
<dbReference type="EMBL" id="LC185213">
    <property type="protein sequence ID" value="BAX01865.1"/>
    <property type="molecule type" value="Genomic_DNA"/>
</dbReference>
<name>A0A1S7J007_9POLY</name>
<dbReference type="RefSeq" id="YP_009351910.1">
    <property type="nucleotide sequence ID" value="NC_034220.1"/>
</dbReference>
<evidence type="ECO:0000313" key="5">
    <source>
        <dbReference type="EMBL" id="BAX01877.1"/>
    </source>
</evidence>
<dbReference type="Proteomes" id="UP000204093">
    <property type="component" value="Segment"/>
</dbReference>
<evidence type="ECO:0000313" key="3">
    <source>
        <dbReference type="EMBL" id="BAX01865.1"/>
    </source>
</evidence>
<dbReference type="InterPro" id="IPR036869">
    <property type="entry name" value="J_dom_sf"/>
</dbReference>
<organism evidence="5">
    <name type="scientific">Miniopterus schreibersii polyomavirus 1</name>
    <dbReference type="NCBI Taxonomy" id="1904408"/>
    <lineage>
        <taxon>Viruses</taxon>
        <taxon>Monodnaviria</taxon>
        <taxon>Shotokuvirae</taxon>
        <taxon>Cossaviricota</taxon>
        <taxon>Papovaviricetes</taxon>
        <taxon>Sepolyvirales</taxon>
        <taxon>Polyomaviridae</taxon>
        <taxon>Alphapolyomavirus</taxon>
        <taxon>Alphapolyomavirus mischreibersii</taxon>
    </lineage>
</organism>
<proteinExistence type="predicted"/>
<dbReference type="Gene3D" id="1.20.120.1860">
    <property type="entry name" value="Small t-antigen, unique domain"/>
    <property type="match status" value="1"/>
</dbReference>
<protein>
    <submittedName>
        <fullName evidence="5">Small T antigen</fullName>
    </submittedName>
</protein>
<evidence type="ECO:0000313" key="6">
    <source>
        <dbReference type="Proteomes" id="UP000204093"/>
    </source>
</evidence>
<keyword evidence="1" id="KW-0472">Membrane</keyword>
<keyword evidence="1" id="KW-0812">Transmembrane</keyword>
<dbReference type="SUPFAM" id="SSF46565">
    <property type="entry name" value="Chaperone J-domain"/>
    <property type="match status" value="1"/>
</dbReference>
<dbReference type="EMBL" id="LC185214">
    <property type="protein sequence ID" value="BAX01871.1"/>
    <property type="molecule type" value="Genomic_DNA"/>
</dbReference>
<feature type="transmembrane region" description="Helical" evidence="1">
    <location>
        <begin position="135"/>
        <end position="153"/>
    </location>
</feature>
<feature type="domain" description="Small/middle T-antigen" evidence="2">
    <location>
        <begin position="96"/>
        <end position="175"/>
    </location>
</feature>
<accession>A0A1S7J007</accession>
<dbReference type="EMBL" id="LC185215">
    <property type="protein sequence ID" value="BAX01877.1"/>
    <property type="molecule type" value="Genomic_DNA"/>
</dbReference>